<dbReference type="EMBL" id="BMAW01061523">
    <property type="protein sequence ID" value="GFT31572.1"/>
    <property type="molecule type" value="Genomic_DNA"/>
</dbReference>
<gene>
    <name evidence="1" type="ORF">NPIL_304111</name>
</gene>
<evidence type="ECO:0000313" key="2">
    <source>
        <dbReference type="Proteomes" id="UP000887013"/>
    </source>
</evidence>
<name>A0A8X6TP28_NEPPI</name>
<organism evidence="1 2">
    <name type="scientific">Nephila pilipes</name>
    <name type="common">Giant wood spider</name>
    <name type="synonym">Nephila maculata</name>
    <dbReference type="NCBI Taxonomy" id="299642"/>
    <lineage>
        <taxon>Eukaryota</taxon>
        <taxon>Metazoa</taxon>
        <taxon>Ecdysozoa</taxon>
        <taxon>Arthropoda</taxon>
        <taxon>Chelicerata</taxon>
        <taxon>Arachnida</taxon>
        <taxon>Araneae</taxon>
        <taxon>Araneomorphae</taxon>
        <taxon>Entelegynae</taxon>
        <taxon>Araneoidea</taxon>
        <taxon>Nephilidae</taxon>
        <taxon>Nephila</taxon>
    </lineage>
</organism>
<evidence type="ECO:0000313" key="1">
    <source>
        <dbReference type="EMBL" id="GFT31572.1"/>
    </source>
</evidence>
<accession>A0A8X6TP28</accession>
<keyword evidence="2" id="KW-1185">Reference proteome</keyword>
<proteinExistence type="predicted"/>
<protein>
    <submittedName>
        <fullName evidence="1">Uncharacterized protein</fullName>
    </submittedName>
</protein>
<dbReference type="AlphaFoldDB" id="A0A8X6TP28"/>
<sequence length="86" mass="10049">MISSFFSLTDEGLFLYYDCTVHCSADTTLGRNESGLQNKKARRHRGEYPKEFREQFTRSVVGRWKSDEVIRETVGEQLKKTTTFYA</sequence>
<comment type="caution">
    <text evidence="1">The sequence shown here is derived from an EMBL/GenBank/DDBJ whole genome shotgun (WGS) entry which is preliminary data.</text>
</comment>
<dbReference type="Proteomes" id="UP000887013">
    <property type="component" value="Unassembled WGS sequence"/>
</dbReference>
<reference evidence="1" key="1">
    <citation type="submission" date="2020-08" db="EMBL/GenBank/DDBJ databases">
        <title>Multicomponent nature underlies the extraordinary mechanical properties of spider dragline silk.</title>
        <authorList>
            <person name="Kono N."/>
            <person name="Nakamura H."/>
            <person name="Mori M."/>
            <person name="Yoshida Y."/>
            <person name="Ohtoshi R."/>
            <person name="Malay A.D."/>
            <person name="Moran D.A.P."/>
            <person name="Tomita M."/>
            <person name="Numata K."/>
            <person name="Arakawa K."/>
        </authorList>
    </citation>
    <scope>NUCLEOTIDE SEQUENCE</scope>
</reference>